<accession>A0A1Y1I7H6</accession>
<keyword evidence="4 8" id="KW-0812">Transmembrane</keyword>
<dbReference type="PANTHER" id="PTHR10778:SF13">
    <property type="entry name" value="ADENOSINE 3'-PHOSPHO 5'-PHOSPHOSULFATE TRANSPORTER 1"/>
    <property type="match status" value="1"/>
</dbReference>
<evidence type="ECO:0000313" key="9">
    <source>
        <dbReference type="EMBL" id="GAQ84667.1"/>
    </source>
</evidence>
<dbReference type="GO" id="GO:0055085">
    <property type="term" value="P:transmembrane transport"/>
    <property type="evidence" value="ECO:0000318"/>
    <property type="project" value="GO_Central"/>
</dbReference>
<comment type="similarity">
    <text evidence="2">Belongs to the nucleotide-sugar transporter family. UDP-galactose:UMP antiporter (TC 2.A.7.11) subfamily.</text>
</comment>
<evidence type="ECO:0000256" key="4">
    <source>
        <dbReference type="ARBA" id="ARBA00022692"/>
    </source>
</evidence>
<dbReference type="GO" id="GO:0046964">
    <property type="term" value="F:3'-phosphoadenosine 5'-phosphosulfate transmembrane transporter activity"/>
    <property type="evidence" value="ECO:0000318"/>
    <property type="project" value="GO_Central"/>
</dbReference>
<reference evidence="9 10" key="1">
    <citation type="journal article" date="2014" name="Nat. Commun.">
        <title>Klebsormidium flaccidum genome reveals primary factors for plant terrestrial adaptation.</title>
        <authorList>
            <person name="Hori K."/>
            <person name="Maruyama F."/>
            <person name="Fujisawa T."/>
            <person name="Togashi T."/>
            <person name="Yamamoto N."/>
            <person name="Seo M."/>
            <person name="Sato S."/>
            <person name="Yamada T."/>
            <person name="Mori H."/>
            <person name="Tajima N."/>
            <person name="Moriyama T."/>
            <person name="Ikeuchi M."/>
            <person name="Watanabe M."/>
            <person name="Wada H."/>
            <person name="Kobayashi K."/>
            <person name="Saito M."/>
            <person name="Masuda T."/>
            <person name="Sasaki-Sekimoto Y."/>
            <person name="Mashiguchi K."/>
            <person name="Awai K."/>
            <person name="Shimojima M."/>
            <person name="Masuda S."/>
            <person name="Iwai M."/>
            <person name="Nobusawa T."/>
            <person name="Narise T."/>
            <person name="Kondo S."/>
            <person name="Saito H."/>
            <person name="Sato R."/>
            <person name="Murakawa M."/>
            <person name="Ihara Y."/>
            <person name="Oshima-Yamada Y."/>
            <person name="Ohtaka K."/>
            <person name="Satoh M."/>
            <person name="Sonobe K."/>
            <person name="Ishii M."/>
            <person name="Ohtani R."/>
            <person name="Kanamori-Sato M."/>
            <person name="Honoki R."/>
            <person name="Miyazaki D."/>
            <person name="Mochizuki H."/>
            <person name="Umetsu J."/>
            <person name="Higashi K."/>
            <person name="Shibata D."/>
            <person name="Kamiya Y."/>
            <person name="Sato N."/>
            <person name="Nakamura Y."/>
            <person name="Tabata S."/>
            <person name="Ida S."/>
            <person name="Kurokawa K."/>
            <person name="Ohta H."/>
        </authorList>
    </citation>
    <scope>NUCLEOTIDE SEQUENCE [LARGE SCALE GENOMIC DNA]</scope>
    <source>
        <strain evidence="9 10">NIES-2285</strain>
    </source>
</reference>
<dbReference type="SUPFAM" id="SSF103481">
    <property type="entry name" value="Multidrug resistance efflux transporter EmrE"/>
    <property type="match status" value="1"/>
</dbReference>
<evidence type="ECO:0000256" key="1">
    <source>
        <dbReference type="ARBA" id="ARBA00004141"/>
    </source>
</evidence>
<keyword evidence="10" id="KW-1185">Reference proteome</keyword>
<feature type="transmembrane region" description="Helical" evidence="8">
    <location>
        <begin position="65"/>
        <end position="85"/>
    </location>
</feature>
<evidence type="ECO:0000313" key="10">
    <source>
        <dbReference type="Proteomes" id="UP000054558"/>
    </source>
</evidence>
<feature type="region of interest" description="Disordered" evidence="7">
    <location>
        <begin position="332"/>
        <end position="362"/>
    </location>
</feature>
<dbReference type="EMBL" id="DF237149">
    <property type="protein sequence ID" value="GAQ84667.1"/>
    <property type="molecule type" value="Genomic_DNA"/>
</dbReference>
<dbReference type="Pfam" id="PF08449">
    <property type="entry name" value="UAA"/>
    <property type="match status" value="1"/>
</dbReference>
<name>A0A1Y1I7H6_KLENI</name>
<dbReference type="STRING" id="105231.A0A1Y1I7H6"/>
<dbReference type="InterPro" id="IPR013657">
    <property type="entry name" value="SCL35B1-4/HUT1"/>
</dbReference>
<gene>
    <name evidence="9" type="ORF">KFL_002000030</name>
</gene>
<sequence>MADASSFSLGGLRSYLGPNFFQSETVRLVLAAFGILSSLMLYGVLQERIMKVPYGEEQEYFKFSLFLVLCNRALTCSVCVGLLWAQSKSLNPVAPLYSYAAVSLSNVVATTCQYEALKYVSFPTQTLAKCAKMMPVMIWGTIIMGKRYGPKDYFLAVLITLGCTVFLLTGESEKKHKAASSDSLWGILLMCGYLGFDGFTSTFQDKLFKGYQMDVWTQVLYTGLCSSLLSSLGLISSGQFFEAINFVIKYPECLGNILVLSLAATFSQFLISYTIRTFGALVFATVMTTRQFLSILLSCLIFVHPLTWGQWLGTILVFSTLYYNTLTKSHHKKAAPAPKSVDDEEKVPLKSAPAPSGASERA</sequence>
<keyword evidence="5 8" id="KW-1133">Transmembrane helix</keyword>
<keyword evidence="3" id="KW-0813">Transport</keyword>
<evidence type="ECO:0000256" key="5">
    <source>
        <dbReference type="ARBA" id="ARBA00022989"/>
    </source>
</evidence>
<dbReference type="Proteomes" id="UP000054558">
    <property type="component" value="Unassembled WGS sequence"/>
</dbReference>
<evidence type="ECO:0000256" key="7">
    <source>
        <dbReference type="SAM" id="MobiDB-lite"/>
    </source>
</evidence>
<dbReference type="AlphaFoldDB" id="A0A1Y1I7H6"/>
<evidence type="ECO:0000256" key="2">
    <source>
        <dbReference type="ARBA" id="ARBA00008349"/>
    </source>
</evidence>
<protein>
    <submittedName>
        <fullName evidence="9">UDP-N-acetylglucosamine (UAA) transporter family</fullName>
    </submittedName>
</protein>
<dbReference type="GO" id="GO:0005789">
    <property type="term" value="C:endoplasmic reticulum membrane"/>
    <property type="evidence" value="ECO:0000318"/>
    <property type="project" value="GO_Central"/>
</dbReference>
<dbReference type="InterPro" id="IPR037185">
    <property type="entry name" value="EmrE-like"/>
</dbReference>
<feature type="transmembrane region" description="Helical" evidence="8">
    <location>
        <begin position="182"/>
        <end position="199"/>
    </location>
</feature>
<evidence type="ECO:0000256" key="6">
    <source>
        <dbReference type="ARBA" id="ARBA00023136"/>
    </source>
</evidence>
<feature type="transmembrane region" description="Helical" evidence="8">
    <location>
        <begin position="219"/>
        <end position="241"/>
    </location>
</feature>
<proteinExistence type="inferred from homology"/>
<feature type="transmembrane region" description="Helical" evidence="8">
    <location>
        <begin position="153"/>
        <end position="170"/>
    </location>
</feature>
<dbReference type="GO" id="GO:0000139">
    <property type="term" value="C:Golgi membrane"/>
    <property type="evidence" value="ECO:0000318"/>
    <property type="project" value="GO_Central"/>
</dbReference>
<evidence type="ECO:0000256" key="8">
    <source>
        <dbReference type="SAM" id="Phobius"/>
    </source>
</evidence>
<comment type="subcellular location">
    <subcellularLocation>
        <location evidence="1">Membrane</location>
        <topology evidence="1">Multi-pass membrane protein</topology>
    </subcellularLocation>
</comment>
<dbReference type="GO" id="GO:0046963">
    <property type="term" value="P:3'-phosphoadenosine 5'-phosphosulfate transport"/>
    <property type="evidence" value="ECO:0000318"/>
    <property type="project" value="GO_Central"/>
</dbReference>
<feature type="transmembrane region" description="Helical" evidence="8">
    <location>
        <begin position="295"/>
        <end position="323"/>
    </location>
</feature>
<dbReference type="OMA" id="KIMTQHY"/>
<keyword evidence="6 8" id="KW-0472">Membrane</keyword>
<dbReference type="PANTHER" id="PTHR10778">
    <property type="entry name" value="SOLUTE CARRIER FAMILY 35 MEMBER B"/>
    <property type="match status" value="1"/>
</dbReference>
<feature type="transmembrane region" description="Helical" evidence="8">
    <location>
        <begin position="25"/>
        <end position="45"/>
    </location>
</feature>
<feature type="transmembrane region" description="Helical" evidence="8">
    <location>
        <begin position="253"/>
        <end position="275"/>
    </location>
</feature>
<organism evidence="9 10">
    <name type="scientific">Klebsormidium nitens</name>
    <name type="common">Green alga</name>
    <name type="synonym">Ulothrix nitens</name>
    <dbReference type="NCBI Taxonomy" id="105231"/>
    <lineage>
        <taxon>Eukaryota</taxon>
        <taxon>Viridiplantae</taxon>
        <taxon>Streptophyta</taxon>
        <taxon>Klebsormidiophyceae</taxon>
        <taxon>Klebsormidiales</taxon>
        <taxon>Klebsormidiaceae</taxon>
        <taxon>Klebsormidium</taxon>
    </lineage>
</organism>
<evidence type="ECO:0000256" key="3">
    <source>
        <dbReference type="ARBA" id="ARBA00022448"/>
    </source>
</evidence>
<dbReference type="OrthoDB" id="1601at2759"/>